<evidence type="ECO:0000256" key="10">
    <source>
        <dbReference type="ARBA" id="ARBA00044960"/>
    </source>
</evidence>
<organism evidence="14">
    <name type="scientific">Hymenolepis diminuta</name>
    <name type="common">Rat tapeworm</name>
    <dbReference type="NCBI Taxonomy" id="6216"/>
    <lineage>
        <taxon>Eukaryota</taxon>
        <taxon>Metazoa</taxon>
        <taxon>Spiralia</taxon>
        <taxon>Lophotrochozoa</taxon>
        <taxon>Platyhelminthes</taxon>
        <taxon>Cestoda</taxon>
        <taxon>Eucestoda</taxon>
        <taxon>Cyclophyllidea</taxon>
        <taxon>Hymenolepididae</taxon>
        <taxon>Hymenolepis</taxon>
    </lineage>
</organism>
<evidence type="ECO:0000256" key="3">
    <source>
        <dbReference type="ARBA" id="ARBA00022729"/>
    </source>
</evidence>
<dbReference type="OrthoDB" id="6264340at2759"/>
<keyword evidence="6" id="KW-0325">Glycoprotein</keyword>
<feature type="transmembrane region" description="Helical" evidence="11">
    <location>
        <begin position="271"/>
        <end position="296"/>
    </location>
</feature>
<comment type="subunit">
    <text evidence="10">Interacts (via lumenal domain) with lysosomal protein MFSD1; the interaction starts while both proteins are still in the endoplasmic reticulum and is required for stabilization of MFSD1 in lysosomes but has no direct effect on its targeting to lysosomes or transporter activity.</text>
</comment>
<reference evidence="14" key="1">
    <citation type="submission" date="2016-04" db="UniProtKB">
        <authorList>
            <consortium name="WormBaseParasite"/>
        </authorList>
    </citation>
    <scope>IDENTIFICATION</scope>
</reference>
<dbReference type="WBParaSite" id="HDID_0000835101-mRNA-1">
    <property type="protein sequence ID" value="HDID_0000835101-mRNA-1"/>
    <property type="gene ID" value="HDID_0000835101"/>
</dbReference>
<dbReference type="Pfam" id="PF15065">
    <property type="entry name" value="NCU-G1"/>
    <property type="match status" value="1"/>
</dbReference>
<evidence type="ECO:0000313" key="13">
    <source>
        <dbReference type="Proteomes" id="UP000274504"/>
    </source>
</evidence>
<dbReference type="STRING" id="6216.A0A0R3SSQ2"/>
<evidence type="ECO:0000256" key="2">
    <source>
        <dbReference type="ARBA" id="ARBA00022692"/>
    </source>
</evidence>
<evidence type="ECO:0000256" key="6">
    <source>
        <dbReference type="ARBA" id="ARBA00023180"/>
    </source>
</evidence>
<evidence type="ECO:0000256" key="4">
    <source>
        <dbReference type="ARBA" id="ARBA00022989"/>
    </source>
</evidence>
<dbReference type="Proteomes" id="UP000274504">
    <property type="component" value="Unassembled WGS sequence"/>
</dbReference>
<dbReference type="EMBL" id="UYSG01011065">
    <property type="protein sequence ID" value="VDL60667.1"/>
    <property type="molecule type" value="Genomic_DNA"/>
</dbReference>
<evidence type="ECO:0000256" key="7">
    <source>
        <dbReference type="ARBA" id="ARBA00023228"/>
    </source>
</evidence>
<comment type="similarity">
    <text evidence="1">Belongs to the GLMP family.</text>
</comment>
<reference evidence="12 13" key="2">
    <citation type="submission" date="2018-11" db="EMBL/GenBank/DDBJ databases">
        <authorList>
            <consortium name="Pathogen Informatics"/>
        </authorList>
    </citation>
    <scope>NUCLEOTIDE SEQUENCE [LARGE SCALE GENOMIC DNA]</scope>
</reference>
<evidence type="ECO:0000256" key="1">
    <source>
        <dbReference type="ARBA" id="ARBA00010599"/>
    </source>
</evidence>
<evidence type="ECO:0000256" key="9">
    <source>
        <dbReference type="ARBA" id="ARBA00024189"/>
    </source>
</evidence>
<keyword evidence="5 11" id="KW-0472">Membrane</keyword>
<sequence>MCVEITKTLLITIVVISLYVPHVFQQTLYKYNDTLDVADLSKYTDGVSKISTNQCFWYLSDWDPKPNALGLLSVGLKCNDTRSVAVFGTHGHVELRFTFSDKDQYSLDAPHVILVGGLAVRIKVTIQRLSIAKRAGIPYAKTRWALGLALISNTTLLPNAQFANSTSVSINDEPAPGTFKSVCYVNESSAELKTSRAVTVSSQSLIDKNTKKLIVTRSFVPFIFGLDLPAIRAVNISFGDSGDGFYKASKYIHWSVDLGLGAPPVVGLSGLVWMMIFMAGSVLVISFGLLILFVVLRFCRRWSTSSDNYEHALLTDPEHDAEDADV</sequence>
<comment type="subcellular location">
    <subcellularLocation>
        <location evidence="9">Lysosome membrane</location>
        <topology evidence="9">Single-pass type I membrane protein</topology>
        <orientation evidence="9">Lumenal side</orientation>
    </subcellularLocation>
</comment>
<dbReference type="AlphaFoldDB" id="A0A0R3SSQ2"/>
<accession>A0A0R3SSQ2</accession>
<dbReference type="InterPro" id="IPR029382">
    <property type="entry name" value="NCU-G1"/>
</dbReference>
<evidence type="ECO:0000313" key="14">
    <source>
        <dbReference type="WBParaSite" id="HDID_0000835101-mRNA-1"/>
    </source>
</evidence>
<proteinExistence type="inferred from homology"/>
<protein>
    <submittedName>
        <fullName evidence="14">Lectin_legB domain-containing protein</fullName>
    </submittedName>
</protein>
<name>A0A0R3SSQ2_HYMDI</name>
<dbReference type="PANTHER" id="PTHR31981:SF1">
    <property type="entry name" value="GLYCOSYLATED LYSOSOMAL MEMBRANE PROTEIN"/>
    <property type="match status" value="1"/>
</dbReference>
<keyword evidence="2 11" id="KW-0812">Transmembrane</keyword>
<keyword evidence="3" id="KW-0732">Signal</keyword>
<keyword evidence="4 11" id="KW-1133">Transmembrane helix</keyword>
<dbReference type="PANTHER" id="PTHR31981">
    <property type="entry name" value="GLYCOSYLATED LYSOSOMAL MEMBRANE PROTEIN"/>
    <property type="match status" value="1"/>
</dbReference>
<comment type="function">
    <text evidence="8">Required to protect lysosomal transporter MFSD1 from lysosomal proteolysis and for MFSD1 lysosomal localization.</text>
</comment>
<keyword evidence="7" id="KW-0458">Lysosome</keyword>
<dbReference type="GO" id="GO:0005765">
    <property type="term" value="C:lysosomal membrane"/>
    <property type="evidence" value="ECO:0007669"/>
    <property type="project" value="UniProtKB-SubCell"/>
</dbReference>
<gene>
    <name evidence="12" type="ORF">HDID_LOCUS8349</name>
</gene>
<evidence type="ECO:0000256" key="11">
    <source>
        <dbReference type="SAM" id="Phobius"/>
    </source>
</evidence>
<evidence type="ECO:0000313" key="12">
    <source>
        <dbReference type="EMBL" id="VDL60667.1"/>
    </source>
</evidence>
<evidence type="ECO:0000256" key="8">
    <source>
        <dbReference type="ARBA" id="ARBA00024176"/>
    </source>
</evidence>
<evidence type="ECO:0000256" key="5">
    <source>
        <dbReference type="ARBA" id="ARBA00023136"/>
    </source>
</evidence>